<proteinExistence type="predicted"/>
<dbReference type="AlphaFoldDB" id="A0A0N4ULI7"/>
<keyword evidence="4" id="KW-1185">Reference proteome</keyword>
<name>A0A0N4ULI7_DRAME</name>
<evidence type="ECO:0000313" key="2">
    <source>
        <dbReference type="EMBL" id="VDN52604.1"/>
    </source>
</evidence>
<keyword evidence="1" id="KW-1133">Transmembrane helix</keyword>
<dbReference type="OrthoDB" id="5851624at2759"/>
<dbReference type="WBParaSite" id="DME_0000866201-mRNA-1">
    <property type="protein sequence ID" value="DME_0000866201-mRNA-1"/>
    <property type="gene ID" value="DME_0000866201"/>
</dbReference>
<reference evidence="5" key="1">
    <citation type="submission" date="2017-02" db="UniProtKB">
        <authorList>
            <consortium name="WormBaseParasite"/>
        </authorList>
    </citation>
    <scope>IDENTIFICATION</scope>
</reference>
<reference evidence="2 4" key="2">
    <citation type="submission" date="2018-11" db="EMBL/GenBank/DDBJ databases">
        <authorList>
            <consortium name="Pathogen Informatics"/>
        </authorList>
    </citation>
    <scope>NUCLEOTIDE SEQUENCE [LARGE SCALE GENOMIC DNA]</scope>
</reference>
<keyword evidence="1" id="KW-0472">Membrane</keyword>
<dbReference type="STRING" id="318479.A0A0N4ULI7"/>
<dbReference type="EMBL" id="UYYG01000068">
    <property type="protein sequence ID" value="VDN52604.1"/>
    <property type="molecule type" value="Genomic_DNA"/>
</dbReference>
<accession>A0A0N4ULI7</accession>
<sequence>MDNSTTVDTFTNGTITSEPTTVEISPQDGLSAGAIIGIIIAILLCIALLIIGGYFIFRKIRERRRNHGEYKPQFEEYHHAKDLPFIQPPSIEGLI</sequence>
<organism evidence="3 5">
    <name type="scientific">Dracunculus medinensis</name>
    <name type="common">Guinea worm</name>
    <dbReference type="NCBI Taxonomy" id="318479"/>
    <lineage>
        <taxon>Eukaryota</taxon>
        <taxon>Metazoa</taxon>
        <taxon>Ecdysozoa</taxon>
        <taxon>Nematoda</taxon>
        <taxon>Chromadorea</taxon>
        <taxon>Rhabditida</taxon>
        <taxon>Spirurina</taxon>
        <taxon>Dracunculoidea</taxon>
        <taxon>Dracunculidae</taxon>
        <taxon>Dracunculus</taxon>
    </lineage>
</organism>
<dbReference type="Proteomes" id="UP000274756">
    <property type="component" value="Unassembled WGS sequence"/>
</dbReference>
<evidence type="ECO:0000313" key="4">
    <source>
        <dbReference type="Proteomes" id="UP000274756"/>
    </source>
</evidence>
<feature type="transmembrane region" description="Helical" evidence="1">
    <location>
        <begin position="34"/>
        <end position="57"/>
    </location>
</feature>
<evidence type="ECO:0000313" key="3">
    <source>
        <dbReference type="Proteomes" id="UP000038040"/>
    </source>
</evidence>
<evidence type="ECO:0000313" key="5">
    <source>
        <dbReference type="WBParaSite" id="DME_0000866201-mRNA-1"/>
    </source>
</evidence>
<keyword evidence="1" id="KW-0812">Transmembrane</keyword>
<dbReference type="Proteomes" id="UP000038040">
    <property type="component" value="Unplaced"/>
</dbReference>
<evidence type="ECO:0000256" key="1">
    <source>
        <dbReference type="SAM" id="Phobius"/>
    </source>
</evidence>
<gene>
    <name evidence="2" type="ORF">DME_LOCUS2577</name>
</gene>
<protein>
    <submittedName>
        <fullName evidence="5">4.1m domain-containing protein</fullName>
    </submittedName>
</protein>